<dbReference type="PaxDb" id="6239-C41G6.2"/>
<keyword evidence="2" id="KW-0675">Receptor</keyword>
<dbReference type="Gene3D" id="1.20.1070.10">
    <property type="entry name" value="Rhodopsin 7-helix transmembrane proteins"/>
    <property type="match status" value="1"/>
</dbReference>
<dbReference type="SMR" id="G5EEY9"/>
<dbReference type="PIR" id="T19880">
    <property type="entry name" value="T19880"/>
</dbReference>
<gene>
    <name evidence="2 4" type="primary">srw-12</name>
    <name evidence="4" type="ORF">C41G6.2</name>
    <name evidence="2" type="ORF">CELE_C41G6.2</name>
</gene>
<reference evidence="2 3" key="1">
    <citation type="journal article" date="1998" name="Science">
        <title>Genome sequence of the nematode C. elegans: a platform for investigating biology.</title>
        <authorList>
            <consortium name="The C. elegans sequencing consortium"/>
            <person name="Sulson J.E."/>
            <person name="Waterston R."/>
        </authorList>
    </citation>
    <scope>NUCLEOTIDE SEQUENCE [LARGE SCALE GENOMIC DNA]</scope>
    <source>
        <strain evidence="2 3">Bristol N2</strain>
    </source>
</reference>
<dbReference type="InParanoid" id="G5EEY9"/>
<dbReference type="KEGG" id="cel:CELE_C41G6.2"/>
<dbReference type="Pfam" id="PF10324">
    <property type="entry name" value="7TM_GPCR_Srw"/>
    <property type="match status" value="1"/>
</dbReference>
<dbReference type="RefSeq" id="NP_001379186.1">
    <property type="nucleotide sequence ID" value="NM_001392667.1"/>
</dbReference>
<evidence type="ECO:0000313" key="2">
    <source>
        <dbReference type="EMBL" id="CAB02826.2"/>
    </source>
</evidence>
<dbReference type="EMBL" id="BX284605">
    <property type="protein sequence ID" value="CAB02826.2"/>
    <property type="molecule type" value="Genomic_DNA"/>
</dbReference>
<dbReference type="AlphaFoldDB" id="G5EEY9"/>
<accession>G5EEY9</accession>
<feature type="transmembrane region" description="Helical" evidence="1">
    <location>
        <begin position="29"/>
        <end position="46"/>
    </location>
</feature>
<dbReference type="PhylomeDB" id="G5EEY9"/>
<evidence type="ECO:0000256" key="1">
    <source>
        <dbReference type="SAM" id="Phobius"/>
    </source>
</evidence>
<dbReference type="HOGENOM" id="CLU_043715_0_1_1"/>
<keyword evidence="1" id="KW-0472">Membrane</keyword>
<keyword evidence="1" id="KW-0812">Transmembrane</keyword>
<dbReference type="Bgee" id="WBGene00005759">
    <property type="expression patterns" value="Expressed in larva"/>
</dbReference>
<feature type="transmembrane region" description="Helical" evidence="1">
    <location>
        <begin position="53"/>
        <end position="79"/>
    </location>
</feature>
<dbReference type="CTD" id="183379"/>
<sequence length="346" mass="39539">METFEINSTFDLYNVLYAVEQFGTLIQDYFWIASCFSNLFHLFILLHKELRSLGIYTIITGICIADLTAALVNLHYFAIKQSLLPEINPIPPPCLRSDYKDFIPVIKLQQKLEALGHRLAVWLAILLCFIRIISLKSHTKSWVGKINKPKNTIYMMAGIATFWLLLDSWQFLFTTVFWLPDNIADVCKVLPPKFIKQINVYAIPSSINSISTYIYELSPKLKIASVVLLVTLTCILFRVRKLSVLENDESSDNTRLILFMSVLFTFPEVFGALESAIPYSESDIVYLEMSTTAIVVSNNLRTLNSISHVFMCYSISTQYKKVVRSLAFWRHPDVAVVGDVSMQLMN</sequence>
<evidence type="ECO:0000313" key="3">
    <source>
        <dbReference type="Proteomes" id="UP000001940"/>
    </source>
</evidence>
<feature type="transmembrane region" description="Helical" evidence="1">
    <location>
        <begin position="153"/>
        <end position="172"/>
    </location>
</feature>
<organism evidence="2 3">
    <name type="scientific">Caenorhabditis elegans</name>
    <dbReference type="NCBI Taxonomy" id="6239"/>
    <lineage>
        <taxon>Eukaryota</taxon>
        <taxon>Metazoa</taxon>
        <taxon>Ecdysozoa</taxon>
        <taxon>Nematoda</taxon>
        <taxon>Chromadorea</taxon>
        <taxon>Rhabditida</taxon>
        <taxon>Rhabditina</taxon>
        <taxon>Rhabditomorpha</taxon>
        <taxon>Rhabditoidea</taxon>
        <taxon>Rhabditidae</taxon>
        <taxon>Peloderinae</taxon>
        <taxon>Caenorhabditis</taxon>
    </lineage>
</organism>
<dbReference type="GO" id="GO:0008528">
    <property type="term" value="F:G protein-coupled peptide receptor activity"/>
    <property type="evidence" value="ECO:0007669"/>
    <property type="project" value="InterPro"/>
</dbReference>
<feature type="transmembrane region" description="Helical" evidence="1">
    <location>
        <begin position="115"/>
        <end position="133"/>
    </location>
</feature>
<evidence type="ECO:0000313" key="4">
    <source>
        <dbReference type="WormBase" id="C41G6.2"/>
    </source>
</evidence>
<dbReference type="PANTHER" id="PTHR46846">
    <property type="entry name" value="SERPENTINE RECEPTOR, CLASS W-RELATED"/>
    <property type="match status" value="1"/>
</dbReference>
<dbReference type="WormBase" id="C41G6.2">
    <property type="protein sequence ID" value="CE33762"/>
    <property type="gene ID" value="WBGene00005759"/>
    <property type="gene designation" value="srw-12"/>
</dbReference>
<protein>
    <submittedName>
        <fullName evidence="2">Serpentine Receptor, class T</fullName>
    </submittedName>
</protein>
<dbReference type="Proteomes" id="UP000001940">
    <property type="component" value="Chromosome V"/>
</dbReference>
<dbReference type="AGR" id="WB:WBGene00005759"/>
<dbReference type="InterPro" id="IPR019427">
    <property type="entry name" value="7TM_GPCR_serpentine_rcpt_Srw"/>
</dbReference>
<proteinExistence type="predicted"/>
<name>G5EEY9_CAEEL</name>
<keyword evidence="1" id="KW-1133">Transmembrane helix</keyword>
<keyword evidence="3" id="KW-1185">Reference proteome</keyword>
<dbReference type="GeneID" id="183379"/>
<dbReference type="PANTHER" id="PTHR46846:SF3">
    <property type="entry name" value="G-PROTEIN COUPLED RECEPTORS FAMILY 1 PROFILE DOMAIN-CONTAINING PROTEIN-RELATED"/>
    <property type="match status" value="1"/>
</dbReference>
<dbReference type="eggNOG" id="ENOG502TGHK">
    <property type="taxonomic scope" value="Eukaryota"/>
</dbReference>
<dbReference type="SUPFAM" id="SSF81321">
    <property type="entry name" value="Family A G protein-coupled receptor-like"/>
    <property type="match status" value="1"/>
</dbReference>